<keyword evidence="4" id="KW-0636">Prenylation</keyword>
<keyword evidence="9" id="KW-1185">Reference proteome</keyword>
<dbReference type="OrthoDB" id="689350at2759"/>
<sequence length="218" mass="24546">MGNAKEIVLKVHMHCEGCASEVSNCLKGFEGIEEVETDIGGDRVKVKGQKADPLKVLERIKMKYSKNAELISPKPKPIAVATVQKESKKKQEIPIEVVSLKMYIHCEGCANDIKTSIEKMKGILNVEADMKNSTVTITGSFDRSNIAETIRRRLKKYVEMETMKPKHNENGKENGNDKKKGEDRKINVVLNYPPQYSSQNICPNHIFSDENIYSCSLM</sequence>
<name>A0A9W7HU70_HIBTR</name>
<comment type="caution">
    <text evidence="8">The sequence shown here is derived from an EMBL/GenBank/DDBJ whole genome shotgun (WGS) entry which is preliminary data.</text>
</comment>
<keyword evidence="3" id="KW-0449">Lipoprotein</keyword>
<dbReference type="Proteomes" id="UP001165190">
    <property type="component" value="Unassembled WGS sequence"/>
</dbReference>
<dbReference type="PROSITE" id="PS50846">
    <property type="entry name" value="HMA_2"/>
    <property type="match status" value="2"/>
</dbReference>
<feature type="domain" description="HMA" evidence="7">
    <location>
        <begin position="95"/>
        <end position="166"/>
    </location>
</feature>
<dbReference type="AlphaFoldDB" id="A0A9W7HU70"/>
<dbReference type="SUPFAM" id="SSF55008">
    <property type="entry name" value="HMA, heavy metal-associated domain"/>
    <property type="match status" value="2"/>
</dbReference>
<dbReference type="InterPro" id="IPR036163">
    <property type="entry name" value="HMA_dom_sf"/>
</dbReference>
<keyword evidence="2" id="KW-0479">Metal-binding</keyword>
<reference evidence="8" key="1">
    <citation type="submission" date="2023-05" db="EMBL/GenBank/DDBJ databases">
        <title>Genome and transcriptome analyses reveal genes involved in the formation of fine ridges on petal epidermal cells in Hibiscus trionum.</title>
        <authorList>
            <person name="Koshimizu S."/>
            <person name="Masuda S."/>
            <person name="Ishii T."/>
            <person name="Shirasu K."/>
            <person name="Hoshino A."/>
            <person name="Arita M."/>
        </authorList>
    </citation>
    <scope>NUCLEOTIDE SEQUENCE</scope>
    <source>
        <strain evidence="8">Hamamatsu line</strain>
    </source>
</reference>
<evidence type="ECO:0000256" key="2">
    <source>
        <dbReference type="ARBA" id="ARBA00022723"/>
    </source>
</evidence>
<evidence type="ECO:0000256" key="1">
    <source>
        <dbReference type="ARBA" id="ARBA00022481"/>
    </source>
</evidence>
<evidence type="ECO:0000256" key="6">
    <source>
        <dbReference type="SAM" id="MobiDB-lite"/>
    </source>
</evidence>
<comment type="similarity">
    <text evidence="5">Belongs to the HIPP family.</text>
</comment>
<dbReference type="Gene3D" id="3.30.70.100">
    <property type="match status" value="2"/>
</dbReference>
<evidence type="ECO:0000256" key="5">
    <source>
        <dbReference type="ARBA" id="ARBA00024045"/>
    </source>
</evidence>
<accession>A0A9W7HU70</accession>
<dbReference type="InterPro" id="IPR044577">
    <property type="entry name" value="HIPP4/7/8/17/18/19"/>
</dbReference>
<evidence type="ECO:0000256" key="4">
    <source>
        <dbReference type="ARBA" id="ARBA00023289"/>
    </source>
</evidence>
<evidence type="ECO:0000313" key="8">
    <source>
        <dbReference type="EMBL" id="GMI83461.1"/>
    </source>
</evidence>
<feature type="domain" description="HMA" evidence="7">
    <location>
        <begin position="4"/>
        <end position="68"/>
    </location>
</feature>
<dbReference type="CDD" id="cd00371">
    <property type="entry name" value="HMA"/>
    <property type="match status" value="2"/>
</dbReference>
<protein>
    <submittedName>
        <fullName evidence="8">HEAVY METAL ASSOCIATED PROTEIN 22</fullName>
    </submittedName>
</protein>
<feature type="region of interest" description="Disordered" evidence="6">
    <location>
        <begin position="162"/>
        <end position="184"/>
    </location>
</feature>
<dbReference type="InterPro" id="IPR006121">
    <property type="entry name" value="HMA_dom"/>
</dbReference>
<evidence type="ECO:0000259" key="7">
    <source>
        <dbReference type="PROSITE" id="PS50846"/>
    </source>
</evidence>
<keyword evidence="1" id="KW-0488">Methylation</keyword>
<dbReference type="PANTHER" id="PTHR46195:SF17">
    <property type="entry name" value="HEAVY METAL-ASSOCIATED ISOPRENYLATED PLANT PROTEIN 8"/>
    <property type="match status" value="1"/>
</dbReference>
<gene>
    <name evidence="8" type="ORF">HRI_002015400</name>
</gene>
<dbReference type="PANTHER" id="PTHR46195">
    <property type="entry name" value="HEAVY METAL-ASSOCIATED ISOPRENYLATED PLANT PROTEIN 7"/>
    <property type="match status" value="1"/>
</dbReference>
<proteinExistence type="inferred from homology"/>
<dbReference type="GO" id="GO:0046872">
    <property type="term" value="F:metal ion binding"/>
    <property type="evidence" value="ECO:0007669"/>
    <property type="project" value="UniProtKB-KW"/>
</dbReference>
<organism evidence="8 9">
    <name type="scientific">Hibiscus trionum</name>
    <name type="common">Flower of an hour</name>
    <dbReference type="NCBI Taxonomy" id="183268"/>
    <lineage>
        <taxon>Eukaryota</taxon>
        <taxon>Viridiplantae</taxon>
        <taxon>Streptophyta</taxon>
        <taxon>Embryophyta</taxon>
        <taxon>Tracheophyta</taxon>
        <taxon>Spermatophyta</taxon>
        <taxon>Magnoliopsida</taxon>
        <taxon>eudicotyledons</taxon>
        <taxon>Gunneridae</taxon>
        <taxon>Pentapetalae</taxon>
        <taxon>rosids</taxon>
        <taxon>malvids</taxon>
        <taxon>Malvales</taxon>
        <taxon>Malvaceae</taxon>
        <taxon>Malvoideae</taxon>
        <taxon>Hibiscus</taxon>
    </lineage>
</organism>
<evidence type="ECO:0000313" key="9">
    <source>
        <dbReference type="Proteomes" id="UP001165190"/>
    </source>
</evidence>
<dbReference type="EMBL" id="BSYR01000019">
    <property type="protein sequence ID" value="GMI83461.1"/>
    <property type="molecule type" value="Genomic_DNA"/>
</dbReference>
<evidence type="ECO:0000256" key="3">
    <source>
        <dbReference type="ARBA" id="ARBA00023288"/>
    </source>
</evidence>
<dbReference type="Pfam" id="PF00403">
    <property type="entry name" value="HMA"/>
    <property type="match status" value="2"/>
</dbReference>